<dbReference type="PROSITE" id="PS50830">
    <property type="entry name" value="TNASE_3"/>
    <property type="match status" value="1"/>
</dbReference>
<organism evidence="5 6">
    <name type="scientific">Thermosulfurimonas marina</name>
    <dbReference type="NCBI Taxonomy" id="2047767"/>
    <lineage>
        <taxon>Bacteria</taxon>
        <taxon>Pseudomonadati</taxon>
        <taxon>Thermodesulfobacteriota</taxon>
        <taxon>Thermodesulfobacteria</taxon>
        <taxon>Thermodesulfobacteriales</taxon>
        <taxon>Thermodesulfobacteriaceae</taxon>
        <taxon>Thermosulfurimonas</taxon>
    </lineage>
</organism>
<dbReference type="GO" id="GO:0004519">
    <property type="term" value="F:endonuclease activity"/>
    <property type="evidence" value="ECO:0007669"/>
    <property type="project" value="UniProtKB-KW"/>
</dbReference>
<dbReference type="Gene3D" id="3.40.10.10">
    <property type="entry name" value="DNA Methylphosphotriester Repair Domain"/>
    <property type="match status" value="1"/>
</dbReference>
<dbReference type="EMBL" id="CP042909">
    <property type="protein sequence ID" value="QJA06202.1"/>
    <property type="molecule type" value="Genomic_DNA"/>
</dbReference>
<evidence type="ECO:0000313" key="6">
    <source>
        <dbReference type="Proteomes" id="UP000501253"/>
    </source>
</evidence>
<feature type="domain" description="TNase-like" evidence="4">
    <location>
        <begin position="22"/>
        <end position="151"/>
    </location>
</feature>
<gene>
    <name evidence="5" type="ORF">FVE67_05030</name>
</gene>
<dbReference type="AlphaFoldDB" id="A0A6H1WSN9"/>
<dbReference type="SUPFAM" id="SSF50199">
    <property type="entry name" value="Staphylococcal nuclease"/>
    <property type="match status" value="1"/>
</dbReference>
<dbReference type="Pfam" id="PF00565">
    <property type="entry name" value="SNase"/>
    <property type="match status" value="1"/>
</dbReference>
<dbReference type="SMART" id="SM00318">
    <property type="entry name" value="SNc"/>
    <property type="match status" value="1"/>
</dbReference>
<evidence type="ECO:0000313" key="5">
    <source>
        <dbReference type="EMBL" id="QJA06202.1"/>
    </source>
</evidence>
<evidence type="ECO:0000259" key="4">
    <source>
        <dbReference type="PROSITE" id="PS50830"/>
    </source>
</evidence>
<evidence type="ECO:0000256" key="3">
    <source>
        <dbReference type="ARBA" id="ARBA00022801"/>
    </source>
</evidence>
<sequence>MKDLRLRLFLLGILLLWVGWARALEVTVVRALDGDTVVLSDGKRLRYAGIDAPELHRKEGPPEPLAREAWLLNRQLVEGRRLRFEPAARRRDRYGRLLGYLFLPDGRLVSEVLVSRGLAFACFWPGAARYREHLLAVQREALAKGRGIFGVLRDTDPYYVGNRASRRFHRPHCPHAQHIRRKILFHSLYEALYAGYCPARGCRPGFP</sequence>
<dbReference type="InterPro" id="IPR016071">
    <property type="entry name" value="Staphylococal_nuclease_OB-fold"/>
</dbReference>
<keyword evidence="6" id="KW-1185">Reference proteome</keyword>
<dbReference type="RefSeq" id="WP_168719551.1">
    <property type="nucleotide sequence ID" value="NZ_CP042909.1"/>
</dbReference>
<dbReference type="InterPro" id="IPR035451">
    <property type="entry name" value="Ada-like_dom_sf"/>
</dbReference>
<reference evidence="5 6" key="1">
    <citation type="submission" date="2019-08" db="EMBL/GenBank/DDBJ databases">
        <title>Complete genome sequence of Thermosulfurimonas marina SU872T, an anaerobic thermophilic chemolithoautotrophic bacterium isolated from a shallow marine hydrothermal vent.</title>
        <authorList>
            <person name="Allioux M."/>
            <person name="Jebbar M."/>
            <person name="Slobodkina G."/>
            <person name="Slobodkin A."/>
            <person name="Moalic Y."/>
            <person name="Frolova A."/>
            <person name="Shao Z."/>
            <person name="Alain K."/>
        </authorList>
    </citation>
    <scope>NUCLEOTIDE SEQUENCE [LARGE SCALE GENOMIC DNA]</scope>
    <source>
        <strain evidence="5 6">SU872</strain>
    </source>
</reference>
<keyword evidence="2" id="KW-0255">Endonuclease</keyword>
<accession>A0A6H1WSN9</accession>
<dbReference type="Proteomes" id="UP000501253">
    <property type="component" value="Chromosome"/>
</dbReference>
<dbReference type="KEGG" id="tmai:FVE67_05030"/>
<dbReference type="InterPro" id="IPR035437">
    <property type="entry name" value="SNase_OB-fold_sf"/>
</dbReference>
<dbReference type="GO" id="GO:0016787">
    <property type="term" value="F:hydrolase activity"/>
    <property type="evidence" value="ECO:0007669"/>
    <property type="project" value="UniProtKB-KW"/>
</dbReference>
<dbReference type="PANTHER" id="PTHR12302">
    <property type="entry name" value="EBNA2 BINDING PROTEIN P100"/>
    <property type="match status" value="1"/>
</dbReference>
<dbReference type="Gene3D" id="2.40.50.90">
    <property type="match status" value="1"/>
</dbReference>
<keyword evidence="3" id="KW-0378">Hydrolase</keyword>
<proteinExistence type="predicted"/>
<evidence type="ECO:0000256" key="1">
    <source>
        <dbReference type="ARBA" id="ARBA00022722"/>
    </source>
</evidence>
<dbReference type="PANTHER" id="PTHR12302:SF3">
    <property type="entry name" value="SERINE_THREONINE-PROTEIN KINASE 31"/>
    <property type="match status" value="1"/>
</dbReference>
<keyword evidence="1" id="KW-0540">Nuclease</keyword>
<dbReference type="SUPFAM" id="SSF57884">
    <property type="entry name" value="Ada DNA repair protein, N-terminal domain (N-Ada 10)"/>
    <property type="match status" value="1"/>
</dbReference>
<evidence type="ECO:0000256" key="2">
    <source>
        <dbReference type="ARBA" id="ARBA00022759"/>
    </source>
</evidence>
<name>A0A6H1WSN9_9BACT</name>
<protein>
    <submittedName>
        <fullName evidence="5">Nuclease</fullName>
    </submittedName>
</protein>